<name>A0A1C7P802_9HYPH</name>
<dbReference type="InterPro" id="IPR027417">
    <property type="entry name" value="P-loop_NTPase"/>
</dbReference>
<dbReference type="SUPFAM" id="SSF52540">
    <property type="entry name" value="P-loop containing nucleoside triphosphate hydrolases"/>
    <property type="match status" value="1"/>
</dbReference>
<dbReference type="GO" id="GO:0003677">
    <property type="term" value="F:DNA binding"/>
    <property type="evidence" value="ECO:0007669"/>
    <property type="project" value="InterPro"/>
</dbReference>
<evidence type="ECO:0000256" key="3">
    <source>
        <dbReference type="ARBA" id="ARBA00022806"/>
    </source>
</evidence>
<proteinExistence type="predicted"/>
<keyword evidence="3" id="KW-0347">Helicase</keyword>
<geneLocation type="plasmid" evidence="8">
    <name>pf5.1c</name>
</geneLocation>
<comment type="caution">
    <text evidence="7">The sequence shown here is derived from an EMBL/GenBank/DDBJ whole genome shotgun (WGS) entry which is preliminary data.</text>
</comment>
<keyword evidence="2" id="KW-0378">Hydrolase</keyword>
<dbReference type="EMBL" id="LGLV01000003">
    <property type="protein sequence ID" value="OBZ97310.1"/>
    <property type="molecule type" value="Genomic_DNA"/>
</dbReference>
<evidence type="ECO:0000259" key="6">
    <source>
        <dbReference type="PROSITE" id="PS51194"/>
    </source>
</evidence>
<evidence type="ECO:0000313" key="8">
    <source>
        <dbReference type="Proteomes" id="UP000093111"/>
    </source>
</evidence>
<evidence type="ECO:0000259" key="5">
    <source>
        <dbReference type="PROSITE" id="PS51192"/>
    </source>
</evidence>
<feature type="domain" description="Helicase C-terminal" evidence="6">
    <location>
        <begin position="235"/>
        <end position="382"/>
    </location>
</feature>
<dbReference type="GO" id="GO:0004386">
    <property type="term" value="F:helicase activity"/>
    <property type="evidence" value="ECO:0007669"/>
    <property type="project" value="UniProtKB-KW"/>
</dbReference>
<evidence type="ECO:0000256" key="1">
    <source>
        <dbReference type="ARBA" id="ARBA00022741"/>
    </source>
</evidence>
<dbReference type="InterPro" id="IPR001650">
    <property type="entry name" value="Helicase_C-like"/>
</dbReference>
<reference evidence="7 8" key="1">
    <citation type="journal article" date="2016" name="Syst. Appl. Microbiol.">
        <title>Pararhizobium polonicum sp. nov. isolated from tumors on stone fruit rootstocks.</title>
        <authorList>
            <person name="Pulawska J."/>
            <person name="Kuzmanovic N."/>
            <person name="Willems A."/>
            <person name="Pothier J.F."/>
        </authorList>
    </citation>
    <scope>NUCLEOTIDE SEQUENCE [LARGE SCALE GENOMIC DNA]</scope>
    <source>
        <strain evidence="7 8">F5.1</strain>
        <plasmid evidence="7">pF5.1c</plasmid>
    </source>
</reference>
<accession>A0A1C7P802</accession>
<evidence type="ECO:0008006" key="9">
    <source>
        <dbReference type="Google" id="ProtNLM"/>
    </source>
</evidence>
<dbReference type="SMART" id="SM00490">
    <property type="entry name" value="HELICc"/>
    <property type="match status" value="1"/>
</dbReference>
<evidence type="ECO:0000256" key="2">
    <source>
        <dbReference type="ARBA" id="ARBA00022801"/>
    </source>
</evidence>
<evidence type="ECO:0000256" key="4">
    <source>
        <dbReference type="ARBA" id="ARBA00022840"/>
    </source>
</evidence>
<evidence type="ECO:0000313" key="7">
    <source>
        <dbReference type="EMBL" id="OBZ97310.1"/>
    </source>
</evidence>
<dbReference type="AlphaFoldDB" id="A0A1C7P802"/>
<organism evidence="7 8">
    <name type="scientific">Pararhizobium polonicum</name>
    <dbReference type="NCBI Taxonomy" id="1612624"/>
    <lineage>
        <taxon>Bacteria</taxon>
        <taxon>Pseudomonadati</taxon>
        <taxon>Pseudomonadota</taxon>
        <taxon>Alphaproteobacteria</taxon>
        <taxon>Hyphomicrobiales</taxon>
        <taxon>Rhizobiaceae</taxon>
        <taxon>Rhizobium/Agrobacterium group</taxon>
        <taxon>Pararhizobium</taxon>
    </lineage>
</organism>
<dbReference type="InterPro" id="IPR050615">
    <property type="entry name" value="ATP-dep_DNA_Helicase"/>
</dbReference>
<sequence length="382" mass="42260">MASVILRRWQEEALDAWEQNGHKGIVGAVTGGGKTVFALSAIERLKMETSLIVVPTIALLEQWWDETAAFFGVRLDDINVISGRPRIRAGTINLAVMNTATKIPPVSSNLFLIVDECHKAASPKLSAVLALPKHAALGLSATPERPYDEGLEQVLVPALGPVLYRYTYREALADGVIVPFYLKNVVFELEPDSQREYDKLTRAIARSIDKFGPEAPEAVTLMLRRARVLNLSMSRVRLTLRLVARHRGQRTLIFHESVEACVVIHQVLAENDVKAGIYHSKMSLRERAEMLTAYRSGALDVLVTCRALDEGFNVPETEIGIIAASTATRRQRIQRLGRVLRPSAGKEGATIYTLVATKPEIDRLRAEEVELEGVAEASWVHA</sequence>
<keyword evidence="4" id="KW-0067">ATP-binding</keyword>
<gene>
    <name evidence="7" type="ORF">ADU59_01670</name>
</gene>
<dbReference type="SMART" id="SM00487">
    <property type="entry name" value="DEXDc"/>
    <property type="match status" value="1"/>
</dbReference>
<keyword evidence="8" id="KW-1185">Reference proteome</keyword>
<feature type="domain" description="Helicase ATP-binding" evidence="5">
    <location>
        <begin position="15"/>
        <end position="161"/>
    </location>
</feature>
<dbReference type="PANTHER" id="PTHR11274:SF0">
    <property type="entry name" value="GENERAL TRANSCRIPTION AND DNA REPAIR FACTOR IIH HELICASE SUBUNIT XPB"/>
    <property type="match status" value="1"/>
</dbReference>
<dbReference type="CDD" id="cd17926">
    <property type="entry name" value="DEXHc_RE"/>
    <property type="match status" value="1"/>
</dbReference>
<dbReference type="PROSITE" id="PS51192">
    <property type="entry name" value="HELICASE_ATP_BIND_1"/>
    <property type="match status" value="1"/>
</dbReference>
<dbReference type="PANTHER" id="PTHR11274">
    <property type="entry name" value="RAD25/XP-B DNA REPAIR HELICASE"/>
    <property type="match status" value="1"/>
</dbReference>
<dbReference type="GO" id="GO:0016787">
    <property type="term" value="F:hydrolase activity"/>
    <property type="evidence" value="ECO:0007669"/>
    <property type="project" value="UniProtKB-KW"/>
</dbReference>
<dbReference type="Pfam" id="PF00271">
    <property type="entry name" value="Helicase_C"/>
    <property type="match status" value="1"/>
</dbReference>
<dbReference type="RefSeq" id="WP_068951057.1">
    <property type="nucleotide sequence ID" value="NZ_CM004504.1"/>
</dbReference>
<dbReference type="GO" id="GO:0005524">
    <property type="term" value="F:ATP binding"/>
    <property type="evidence" value="ECO:0007669"/>
    <property type="project" value="UniProtKB-KW"/>
</dbReference>
<dbReference type="InterPro" id="IPR014001">
    <property type="entry name" value="Helicase_ATP-bd"/>
</dbReference>
<keyword evidence="1" id="KW-0547">Nucleotide-binding</keyword>
<protein>
    <recommendedName>
        <fullName evidence="9">Helicase</fullName>
    </recommendedName>
</protein>
<dbReference type="Gene3D" id="3.40.50.300">
    <property type="entry name" value="P-loop containing nucleotide triphosphate hydrolases"/>
    <property type="match status" value="2"/>
</dbReference>
<dbReference type="PROSITE" id="PS51194">
    <property type="entry name" value="HELICASE_CTER"/>
    <property type="match status" value="1"/>
</dbReference>
<dbReference type="Proteomes" id="UP000093111">
    <property type="component" value="Plasmid pF5.1c"/>
</dbReference>
<dbReference type="InterPro" id="IPR006935">
    <property type="entry name" value="Helicase/UvrB_N"/>
</dbReference>
<dbReference type="OrthoDB" id="9758243at2"/>
<dbReference type="PATRIC" id="fig|1612624.7.peg.346"/>
<keyword evidence="7" id="KW-0614">Plasmid</keyword>
<dbReference type="Pfam" id="PF04851">
    <property type="entry name" value="ResIII"/>
    <property type="match status" value="1"/>
</dbReference>